<dbReference type="AlphaFoldDB" id="K1TLY3"/>
<comment type="caution">
    <text evidence="1">The sequence shown here is derived from an EMBL/GenBank/DDBJ whole genome shotgun (WGS) entry which is preliminary data.</text>
</comment>
<accession>K1TLY3</accession>
<reference evidence="1" key="1">
    <citation type="journal article" date="2013" name="Environ. Microbiol.">
        <title>Microbiota from the distal guts of lean and obese adolescents exhibit partial functional redundancy besides clear differences in community structure.</title>
        <authorList>
            <person name="Ferrer M."/>
            <person name="Ruiz A."/>
            <person name="Lanza F."/>
            <person name="Haange S.B."/>
            <person name="Oberbach A."/>
            <person name="Till H."/>
            <person name="Bargiela R."/>
            <person name="Campoy C."/>
            <person name="Segura M.T."/>
            <person name="Richter M."/>
            <person name="von Bergen M."/>
            <person name="Seifert J."/>
            <person name="Suarez A."/>
        </authorList>
    </citation>
    <scope>NUCLEOTIDE SEQUENCE</scope>
</reference>
<proteinExistence type="predicted"/>
<gene>
    <name evidence="1" type="ORF">LEA_07676</name>
</gene>
<dbReference type="EMBL" id="AJWY01005066">
    <property type="protein sequence ID" value="EKC70643.1"/>
    <property type="molecule type" value="Genomic_DNA"/>
</dbReference>
<name>K1TLY3_9ZZZZ</name>
<sequence length="231" mass="26507">MPRKEVELSDFYEESEKTDVAMAKCREIIDIKKEIADKKADIIREQTAREALIPWERLDIPPNTMGTRHTEVFVGSLPDECTEEALKAGFAAALPDLTALDCEVVSSSNTQSIIVVICLKKDSRRVYDYLRSLNFVRASGGDNENIKAAMERHGKNIEALSSDIDGDEEKIRELSSYREDIDFLIDFLTIRKDKYEAFKKMSLSRNVFYFEGYIPERYCEKRSKALKRGLL</sequence>
<protein>
    <submittedName>
        <fullName evidence="1">V-type sodium ATP synthase subunit I</fullName>
    </submittedName>
</protein>
<feature type="non-terminal residue" evidence="1">
    <location>
        <position position="231"/>
    </location>
</feature>
<organism evidence="1">
    <name type="scientific">human gut metagenome</name>
    <dbReference type="NCBI Taxonomy" id="408170"/>
    <lineage>
        <taxon>unclassified sequences</taxon>
        <taxon>metagenomes</taxon>
        <taxon>organismal metagenomes</taxon>
    </lineage>
</organism>
<evidence type="ECO:0000313" key="1">
    <source>
        <dbReference type="EMBL" id="EKC70643.1"/>
    </source>
</evidence>